<evidence type="ECO:0000256" key="6">
    <source>
        <dbReference type="ARBA" id="ARBA00023145"/>
    </source>
</evidence>
<comment type="subunit">
    <text evidence="11">This enzyme consists of two polypeptide chains, which are synthesized in precursor form from a single polypeptide.</text>
</comment>
<feature type="binding site" evidence="10">
    <location>
        <begin position="493"/>
        <end position="494"/>
    </location>
    <ligand>
        <name>L-glutamate</name>
        <dbReference type="ChEBI" id="CHEBI:29985"/>
    </ligand>
</feature>
<feature type="compositionally biased region" description="Pro residues" evidence="12">
    <location>
        <begin position="27"/>
        <end position="38"/>
    </location>
</feature>
<evidence type="ECO:0000256" key="7">
    <source>
        <dbReference type="ARBA" id="ARBA00023315"/>
    </source>
</evidence>
<gene>
    <name evidence="14" type="ORF">CAP_1683</name>
</gene>
<comment type="caution">
    <text evidence="14">The sequence shown here is derived from an EMBL/GenBank/DDBJ whole genome shotgun (WGS) entry which is preliminary data.</text>
</comment>
<dbReference type="GO" id="GO:0006751">
    <property type="term" value="P:glutathione catabolic process"/>
    <property type="evidence" value="ECO:0007669"/>
    <property type="project" value="UniProtKB-UniRule"/>
</dbReference>
<dbReference type="PRINTS" id="PR01210">
    <property type="entry name" value="GGTRANSPTASE"/>
</dbReference>
<name>A0A017TBB8_9BACT</name>
<evidence type="ECO:0000313" key="15">
    <source>
        <dbReference type="Proteomes" id="UP000019678"/>
    </source>
</evidence>
<dbReference type="eggNOG" id="COG0405">
    <property type="taxonomic scope" value="Bacteria"/>
</dbReference>
<evidence type="ECO:0000256" key="12">
    <source>
        <dbReference type="SAM" id="MobiDB-lite"/>
    </source>
</evidence>
<accession>A0A017TBB8</accession>
<feature type="compositionally biased region" description="Low complexity" evidence="12">
    <location>
        <begin position="39"/>
        <end position="58"/>
    </location>
</feature>
<dbReference type="Pfam" id="PF01019">
    <property type="entry name" value="G_glu_transpept"/>
    <property type="match status" value="1"/>
</dbReference>
<dbReference type="InterPro" id="IPR043137">
    <property type="entry name" value="GGT_ssub_C"/>
</dbReference>
<evidence type="ECO:0000256" key="9">
    <source>
        <dbReference type="PIRSR" id="PIRSR600101-1"/>
    </source>
</evidence>
<feature type="chain" id="PRO_5001496776" description="Glutathione hydrolase proenzyme" evidence="13">
    <location>
        <begin position="21"/>
        <end position="622"/>
    </location>
</feature>
<proteinExistence type="inferred from homology"/>
<keyword evidence="11" id="KW-0317">Glutathione biosynthesis</keyword>
<evidence type="ECO:0000256" key="2">
    <source>
        <dbReference type="ARBA" id="ARBA00001089"/>
    </source>
</evidence>
<keyword evidence="15" id="KW-1185">Reference proteome</keyword>
<keyword evidence="13" id="KW-0732">Signal</keyword>
<evidence type="ECO:0000256" key="4">
    <source>
        <dbReference type="ARBA" id="ARBA00022679"/>
    </source>
</evidence>
<keyword evidence="6 11" id="KW-0865">Zymogen</keyword>
<comment type="similarity">
    <text evidence="3 11">Belongs to the gamma-glutamyltransferase family.</text>
</comment>
<reference evidence="14 15" key="1">
    <citation type="submission" date="2013-05" db="EMBL/GenBank/DDBJ databases">
        <title>Genome assembly of Chondromyces apiculatus DSM 436.</title>
        <authorList>
            <person name="Sharma G."/>
            <person name="Khatri I."/>
            <person name="Kaur C."/>
            <person name="Mayilraj S."/>
            <person name="Subramanian S."/>
        </authorList>
    </citation>
    <scope>NUCLEOTIDE SEQUENCE [LARGE SCALE GENOMIC DNA]</scope>
    <source>
        <strain evidence="14 15">DSM 436</strain>
    </source>
</reference>
<evidence type="ECO:0000256" key="10">
    <source>
        <dbReference type="PIRSR" id="PIRSR600101-2"/>
    </source>
</evidence>
<dbReference type="Gene3D" id="3.60.20.40">
    <property type="match status" value="1"/>
</dbReference>
<comment type="catalytic activity">
    <reaction evidence="2 11">
        <text>glutathione + H2O = L-cysteinylglycine + L-glutamate</text>
        <dbReference type="Rhea" id="RHEA:28807"/>
        <dbReference type="ChEBI" id="CHEBI:15377"/>
        <dbReference type="ChEBI" id="CHEBI:29985"/>
        <dbReference type="ChEBI" id="CHEBI:57925"/>
        <dbReference type="ChEBI" id="CHEBI:61694"/>
        <dbReference type="EC" id="3.4.19.13"/>
    </reaction>
</comment>
<dbReference type="InterPro" id="IPR000101">
    <property type="entry name" value="GGT_peptidase"/>
</dbReference>
<comment type="catalytic activity">
    <reaction evidence="1 11">
        <text>an S-substituted glutathione + H2O = an S-substituted L-cysteinylglycine + L-glutamate</text>
        <dbReference type="Rhea" id="RHEA:59468"/>
        <dbReference type="ChEBI" id="CHEBI:15377"/>
        <dbReference type="ChEBI" id="CHEBI:29985"/>
        <dbReference type="ChEBI" id="CHEBI:90779"/>
        <dbReference type="ChEBI" id="CHEBI:143103"/>
        <dbReference type="EC" id="3.4.19.13"/>
    </reaction>
</comment>
<dbReference type="EMBL" id="ASRX01000015">
    <property type="protein sequence ID" value="EYF06553.1"/>
    <property type="molecule type" value="Genomic_DNA"/>
</dbReference>
<dbReference type="SUPFAM" id="SSF56235">
    <property type="entry name" value="N-terminal nucleophile aminohydrolases (Ntn hydrolases)"/>
    <property type="match status" value="1"/>
</dbReference>
<feature type="region of interest" description="Disordered" evidence="12">
    <location>
        <begin position="27"/>
        <end position="87"/>
    </location>
</feature>
<feature type="region of interest" description="Disordered" evidence="12">
    <location>
        <begin position="603"/>
        <end position="622"/>
    </location>
</feature>
<keyword evidence="5 11" id="KW-0378">Hydrolase</keyword>
<dbReference type="InterPro" id="IPR029055">
    <property type="entry name" value="Ntn_hydrolases_N"/>
</dbReference>
<dbReference type="NCBIfam" id="TIGR00066">
    <property type="entry name" value="g_glut_trans"/>
    <property type="match status" value="1"/>
</dbReference>
<dbReference type="EC" id="3.4.19.13" evidence="11"/>
<comment type="catalytic activity">
    <reaction evidence="8 11">
        <text>an N-terminal (5-L-glutamyl)-[peptide] + an alpha-amino acid = 5-L-glutamyl amino acid + an N-terminal L-alpha-aminoacyl-[peptide]</text>
        <dbReference type="Rhea" id="RHEA:23904"/>
        <dbReference type="Rhea" id="RHEA-COMP:9780"/>
        <dbReference type="Rhea" id="RHEA-COMP:9795"/>
        <dbReference type="ChEBI" id="CHEBI:77644"/>
        <dbReference type="ChEBI" id="CHEBI:78597"/>
        <dbReference type="ChEBI" id="CHEBI:78599"/>
        <dbReference type="ChEBI" id="CHEBI:78608"/>
        <dbReference type="EC" id="2.3.2.2"/>
    </reaction>
</comment>
<dbReference type="GO" id="GO:0006750">
    <property type="term" value="P:glutathione biosynthetic process"/>
    <property type="evidence" value="ECO:0007669"/>
    <property type="project" value="UniProtKB-KW"/>
</dbReference>
<dbReference type="Gene3D" id="1.10.246.130">
    <property type="match status" value="1"/>
</dbReference>
<feature type="active site" description="Nucleophile" evidence="9">
    <location>
        <position position="434"/>
    </location>
</feature>
<evidence type="ECO:0000256" key="8">
    <source>
        <dbReference type="ARBA" id="ARBA00047417"/>
    </source>
</evidence>
<dbReference type="Proteomes" id="UP000019678">
    <property type="component" value="Unassembled WGS sequence"/>
</dbReference>
<evidence type="ECO:0000256" key="3">
    <source>
        <dbReference type="ARBA" id="ARBA00009381"/>
    </source>
</evidence>
<dbReference type="InterPro" id="IPR043138">
    <property type="entry name" value="GGT_lsub"/>
</dbReference>
<keyword evidence="4 11" id="KW-0808">Transferase</keyword>
<protein>
    <recommendedName>
        <fullName evidence="11">Glutathione hydrolase proenzyme</fullName>
        <ecNumber evidence="11">2.3.2.2</ecNumber>
        <ecNumber evidence="11">3.4.19.13</ecNumber>
    </recommendedName>
    <component>
        <recommendedName>
            <fullName evidence="11">Glutathione hydrolase large chain</fullName>
        </recommendedName>
    </component>
    <component>
        <recommendedName>
            <fullName evidence="11">Glutathione hydrolase small chain</fullName>
        </recommendedName>
    </component>
</protein>
<evidence type="ECO:0000256" key="1">
    <source>
        <dbReference type="ARBA" id="ARBA00001049"/>
    </source>
</evidence>
<comment type="pathway">
    <text evidence="11">Sulfur metabolism; glutathione metabolism.</text>
</comment>
<dbReference type="GO" id="GO:0036374">
    <property type="term" value="F:glutathione hydrolase activity"/>
    <property type="evidence" value="ECO:0007669"/>
    <property type="project" value="UniProtKB-UniRule"/>
</dbReference>
<dbReference type="AlphaFoldDB" id="A0A017TBB8"/>
<dbReference type="InterPro" id="IPR051792">
    <property type="entry name" value="GGT_bact"/>
</dbReference>
<dbReference type="UniPathway" id="UPA00204"/>
<dbReference type="PANTHER" id="PTHR43199:SF1">
    <property type="entry name" value="GLUTATHIONE HYDROLASE PROENZYME"/>
    <property type="match status" value="1"/>
</dbReference>
<feature type="binding site" evidence="10">
    <location>
        <position position="515"/>
    </location>
    <ligand>
        <name>L-glutamate</name>
        <dbReference type="ChEBI" id="CHEBI:29985"/>
    </ligand>
</feature>
<dbReference type="PANTHER" id="PTHR43199">
    <property type="entry name" value="GLUTATHIONE HYDROLASE"/>
    <property type="match status" value="1"/>
</dbReference>
<sequence>MPFFRIRRTLLRLSVATLVACEAGSPVPPPAGAPPPPSASTSIAAAAPAASSATPTPAQTEGIPAGDEASAPLPPNPPLVLSPGGRRAVRGDAGLVTSVEPNATRAGVEVLQRGGNAVDAAVAVAFALSVTHPSAGNLGGGGFMVVRLASGQSHTLDFRETAPSSATTEGILNMVKRGAYGYAATAVPGTVAGLGMAHERFGSRPWSELVAPAIELARKGHRLGPRQALVLGWAWSRLQQDPAARAIFGRKGKPLPQGGILRQPDLASTLETIAREGSRAFYEGSIARKITTAMVARGGLVTEADLNAYQAKMRIPLRFSYRGFDVDTMGPPSMGGVAFAQIMLTMERVKAYEAPEGSGFSLHLFVEAARRAYADRRRASADPDFMPESSAHIARLLSGAYLDSRKPPIDRDRATASPDIVAAPEPDPVESQQTTHFSVVDAAGNAVACTVTLSAGFGAKVVVPGTGVVLSNALAGFTPSGPNMVAPGKRMQSSMTPAIVSQNGRLALVLGSPGGDTIPNTLAQVFRNLVDYRMTIDEAVEAPRLHHQWLPDRIRVEQQHQPARKALEDLRRRGHLLEIEATPIGHANSILVDAAGMAWGHADSREGGVSEGLRRDQAAPRR</sequence>
<dbReference type="GO" id="GO:0103068">
    <property type="term" value="F:leukotriene C4 gamma-glutamyl transferase activity"/>
    <property type="evidence" value="ECO:0007669"/>
    <property type="project" value="UniProtKB-EC"/>
</dbReference>
<evidence type="ECO:0000313" key="14">
    <source>
        <dbReference type="EMBL" id="EYF06553.1"/>
    </source>
</evidence>
<evidence type="ECO:0000256" key="13">
    <source>
        <dbReference type="SAM" id="SignalP"/>
    </source>
</evidence>
<evidence type="ECO:0000256" key="11">
    <source>
        <dbReference type="RuleBase" id="RU368036"/>
    </source>
</evidence>
<dbReference type="OrthoDB" id="5297205at2"/>
<feature type="binding site" evidence="10">
    <location>
        <position position="159"/>
    </location>
    <ligand>
        <name>L-glutamate</name>
        <dbReference type="ChEBI" id="CHEBI:29985"/>
    </ligand>
</feature>
<comment type="PTM">
    <text evidence="11">Cleaved by autocatalysis into a large and a small subunit.</text>
</comment>
<dbReference type="EC" id="2.3.2.2" evidence="11"/>
<feature type="signal peptide" evidence="13">
    <location>
        <begin position="1"/>
        <end position="20"/>
    </location>
</feature>
<evidence type="ECO:0000256" key="5">
    <source>
        <dbReference type="ARBA" id="ARBA00022801"/>
    </source>
</evidence>
<organism evidence="14 15">
    <name type="scientific">Chondromyces apiculatus DSM 436</name>
    <dbReference type="NCBI Taxonomy" id="1192034"/>
    <lineage>
        <taxon>Bacteria</taxon>
        <taxon>Pseudomonadati</taxon>
        <taxon>Myxococcota</taxon>
        <taxon>Polyangia</taxon>
        <taxon>Polyangiales</taxon>
        <taxon>Polyangiaceae</taxon>
        <taxon>Chondromyces</taxon>
    </lineage>
</organism>
<keyword evidence="7 11" id="KW-0012">Acyltransferase</keyword>
<dbReference type="STRING" id="1192034.CAP_1683"/>